<dbReference type="InterPro" id="IPR036188">
    <property type="entry name" value="FAD/NAD-bd_sf"/>
</dbReference>
<proteinExistence type="predicted"/>
<evidence type="ECO:0000259" key="1">
    <source>
        <dbReference type="Pfam" id="PF07992"/>
    </source>
</evidence>
<reference evidence="2" key="1">
    <citation type="journal article" date="2015" name="Nature">
        <title>Complex archaea that bridge the gap between prokaryotes and eukaryotes.</title>
        <authorList>
            <person name="Spang A."/>
            <person name="Saw J.H."/>
            <person name="Jorgensen S.L."/>
            <person name="Zaremba-Niedzwiedzka K."/>
            <person name="Martijn J."/>
            <person name="Lind A.E."/>
            <person name="van Eijk R."/>
            <person name="Schleper C."/>
            <person name="Guy L."/>
            <person name="Ettema T.J."/>
        </authorList>
    </citation>
    <scope>NUCLEOTIDE SEQUENCE</scope>
</reference>
<comment type="caution">
    <text evidence="2">The sequence shown here is derived from an EMBL/GenBank/DDBJ whole genome shotgun (WGS) entry which is preliminary data.</text>
</comment>
<dbReference type="InterPro" id="IPR023753">
    <property type="entry name" value="FAD/NAD-binding_dom"/>
</dbReference>
<sequence>MTLHLSDGASHRFDTVYAGLGTTPHSAFAGTLGAKLVGGNCIHVDAHCETTVPGLFAIGDVILGLDQISHAMGQAGVAATEIHNRLRNRG</sequence>
<dbReference type="EMBL" id="LAZR01034836">
    <property type="protein sequence ID" value="KKL41023.1"/>
    <property type="molecule type" value="Genomic_DNA"/>
</dbReference>
<dbReference type="Gene3D" id="3.50.50.60">
    <property type="entry name" value="FAD/NAD(P)-binding domain"/>
    <property type="match status" value="2"/>
</dbReference>
<protein>
    <recommendedName>
        <fullName evidence="1">FAD/NAD(P)-binding domain-containing protein</fullName>
    </recommendedName>
</protein>
<accession>A0A0F9C4V0</accession>
<name>A0A0F9C4V0_9ZZZZ</name>
<dbReference type="PRINTS" id="PR00368">
    <property type="entry name" value="FADPNR"/>
</dbReference>
<dbReference type="Pfam" id="PF07992">
    <property type="entry name" value="Pyr_redox_2"/>
    <property type="match status" value="1"/>
</dbReference>
<gene>
    <name evidence="2" type="ORF">LCGC14_2367820</name>
</gene>
<dbReference type="GO" id="GO:0016491">
    <property type="term" value="F:oxidoreductase activity"/>
    <property type="evidence" value="ECO:0007669"/>
    <property type="project" value="InterPro"/>
</dbReference>
<feature type="domain" description="FAD/NAD(P)-binding" evidence="1">
    <location>
        <begin position="3"/>
        <end position="75"/>
    </location>
</feature>
<dbReference type="AlphaFoldDB" id="A0A0F9C4V0"/>
<evidence type="ECO:0000313" key="2">
    <source>
        <dbReference type="EMBL" id="KKL41023.1"/>
    </source>
</evidence>
<dbReference type="SUPFAM" id="SSF51905">
    <property type="entry name" value="FAD/NAD(P)-binding domain"/>
    <property type="match status" value="1"/>
</dbReference>
<organism evidence="2">
    <name type="scientific">marine sediment metagenome</name>
    <dbReference type="NCBI Taxonomy" id="412755"/>
    <lineage>
        <taxon>unclassified sequences</taxon>
        <taxon>metagenomes</taxon>
        <taxon>ecological metagenomes</taxon>
    </lineage>
</organism>